<keyword evidence="2" id="KW-0597">Phosphoprotein</keyword>
<feature type="domain" description="Carrier" evidence="3">
    <location>
        <begin position="1"/>
        <end position="78"/>
    </location>
</feature>
<evidence type="ECO:0000313" key="5">
    <source>
        <dbReference type="Proteomes" id="UP000280501"/>
    </source>
</evidence>
<dbReference type="InterPro" id="IPR006162">
    <property type="entry name" value="Ppantetheine_attach_site"/>
</dbReference>
<dbReference type="Proteomes" id="UP000280501">
    <property type="component" value="Unassembled WGS sequence"/>
</dbReference>
<dbReference type="RefSeq" id="WP_123815215.1">
    <property type="nucleotide sequence ID" value="NZ_RKQZ01000001.1"/>
</dbReference>
<protein>
    <submittedName>
        <fullName evidence="4">Acyl carrier protein</fullName>
    </submittedName>
</protein>
<dbReference type="Pfam" id="PF00550">
    <property type="entry name" value="PP-binding"/>
    <property type="match status" value="1"/>
</dbReference>
<dbReference type="PROSITE" id="PS00012">
    <property type="entry name" value="PHOSPHOPANTETHEINE"/>
    <property type="match status" value="1"/>
</dbReference>
<keyword evidence="1" id="KW-0596">Phosphopantetheine</keyword>
<evidence type="ECO:0000313" key="4">
    <source>
        <dbReference type="EMBL" id="RPF22279.1"/>
    </source>
</evidence>
<evidence type="ECO:0000256" key="1">
    <source>
        <dbReference type="ARBA" id="ARBA00022450"/>
    </source>
</evidence>
<reference evidence="4 5" key="1">
    <citation type="submission" date="2018-11" db="EMBL/GenBank/DDBJ databases">
        <title>Sequencing the genomes of 1000 actinobacteria strains.</title>
        <authorList>
            <person name="Klenk H.-P."/>
        </authorList>
    </citation>
    <scope>NUCLEOTIDE SEQUENCE [LARGE SCALE GENOMIC DNA]</scope>
    <source>
        <strain evidence="4 5">DSM 15700</strain>
    </source>
</reference>
<dbReference type="InterPro" id="IPR036736">
    <property type="entry name" value="ACP-like_sf"/>
</dbReference>
<dbReference type="PROSITE" id="PS50075">
    <property type="entry name" value="CARRIER"/>
    <property type="match status" value="1"/>
</dbReference>
<name>A0A3N4YMJ7_9MICO</name>
<dbReference type="GO" id="GO:0031177">
    <property type="term" value="F:phosphopantetheine binding"/>
    <property type="evidence" value="ECO:0007669"/>
    <property type="project" value="InterPro"/>
</dbReference>
<dbReference type="AlphaFoldDB" id="A0A3N4YMJ7"/>
<evidence type="ECO:0000256" key="2">
    <source>
        <dbReference type="ARBA" id="ARBA00022553"/>
    </source>
</evidence>
<dbReference type="EMBL" id="RKQZ01000001">
    <property type="protein sequence ID" value="RPF22279.1"/>
    <property type="molecule type" value="Genomic_DNA"/>
</dbReference>
<dbReference type="SMART" id="SM00823">
    <property type="entry name" value="PKS_PP"/>
    <property type="match status" value="1"/>
</dbReference>
<keyword evidence="5" id="KW-1185">Reference proteome</keyword>
<evidence type="ECO:0000259" key="3">
    <source>
        <dbReference type="PROSITE" id="PS50075"/>
    </source>
</evidence>
<proteinExistence type="predicted"/>
<gene>
    <name evidence="4" type="ORF">EDD34_2931</name>
</gene>
<dbReference type="InterPro" id="IPR009081">
    <property type="entry name" value="PP-bd_ACP"/>
</dbReference>
<dbReference type="SUPFAM" id="SSF47336">
    <property type="entry name" value="ACP-like"/>
    <property type="match status" value="1"/>
</dbReference>
<comment type="caution">
    <text evidence="4">The sequence shown here is derived from an EMBL/GenBank/DDBJ whole genome shotgun (WGS) entry which is preliminary data.</text>
</comment>
<organism evidence="4 5">
    <name type="scientific">Myceligenerans xiligouense</name>
    <dbReference type="NCBI Taxonomy" id="253184"/>
    <lineage>
        <taxon>Bacteria</taxon>
        <taxon>Bacillati</taxon>
        <taxon>Actinomycetota</taxon>
        <taxon>Actinomycetes</taxon>
        <taxon>Micrococcales</taxon>
        <taxon>Promicromonosporaceae</taxon>
        <taxon>Myceligenerans</taxon>
    </lineage>
</organism>
<accession>A0A3N4YMJ7</accession>
<dbReference type="SMART" id="SM01294">
    <property type="entry name" value="PKS_PP_betabranch"/>
    <property type="match status" value="1"/>
</dbReference>
<dbReference type="Gene3D" id="1.10.1200.10">
    <property type="entry name" value="ACP-like"/>
    <property type="match status" value="1"/>
</dbReference>
<dbReference type="OrthoDB" id="5147973at2"/>
<dbReference type="InterPro" id="IPR020806">
    <property type="entry name" value="PKS_PP-bd"/>
</dbReference>
<sequence length="80" mass="8728">MTKDEIKTVLIKAIAGELSIAPADVEDDEGFMQLGVSSVQALKIVNGLRKELDMDINPVALFEFKTVDDISAYLAEERAS</sequence>